<proteinExistence type="predicted"/>
<dbReference type="EMBL" id="ABLK01000079">
    <property type="protein sequence ID" value="EDT41384.1"/>
    <property type="molecule type" value="Genomic_DNA"/>
</dbReference>
<evidence type="ECO:0000313" key="1">
    <source>
        <dbReference type="EMBL" id="EDT41384.1"/>
    </source>
</evidence>
<gene>
    <name evidence="1" type="ORF">BamMEX5DRAFT_2857</name>
</gene>
<reference evidence="1 2" key="1">
    <citation type="submission" date="2008-03" db="EMBL/GenBank/DDBJ databases">
        <title>Sequencing of the draft genome and assembly of Burkholderia ambifaria MEX-5.</title>
        <authorList>
            <consortium name="US DOE Joint Genome Institute (JGI-PGF)"/>
            <person name="Copeland A."/>
            <person name="Lucas S."/>
            <person name="Lapidus A."/>
            <person name="Glavina del Rio T."/>
            <person name="Dalin E."/>
            <person name="Tice H."/>
            <person name="Bruce D."/>
            <person name="Goodwin L."/>
            <person name="Pitluck S."/>
            <person name="Larimer F."/>
            <person name="Land M.L."/>
            <person name="Hauser L."/>
            <person name="Tiedje J."/>
            <person name="Richardson P."/>
        </authorList>
    </citation>
    <scope>NUCLEOTIDE SEQUENCE [LARGE SCALE GENOMIC DNA]</scope>
    <source>
        <strain evidence="1 2">MEX-5</strain>
    </source>
</reference>
<dbReference type="Proteomes" id="UP000004814">
    <property type="component" value="Unassembled WGS sequence"/>
</dbReference>
<comment type="caution">
    <text evidence="1">The sequence shown here is derived from an EMBL/GenBank/DDBJ whole genome shotgun (WGS) entry which is preliminary data.</text>
</comment>
<organism evidence="1 2">
    <name type="scientific">Burkholderia ambifaria MEX-5</name>
    <dbReference type="NCBI Taxonomy" id="396597"/>
    <lineage>
        <taxon>Bacteria</taxon>
        <taxon>Pseudomonadati</taxon>
        <taxon>Pseudomonadota</taxon>
        <taxon>Betaproteobacteria</taxon>
        <taxon>Burkholderiales</taxon>
        <taxon>Burkholderiaceae</taxon>
        <taxon>Burkholderia</taxon>
        <taxon>Burkholderia cepacia complex</taxon>
    </lineage>
</organism>
<dbReference type="PATRIC" id="fig|396597.7.peg.5219"/>
<sequence>MSARPDPAQVSDAVLAHCRRHAHAGHDPFDGLNSRLFRCTGLSKLPLASIAWLQVHKRSPFNFRQILGVPRMRNPKGVALIVLGLLEREQRTGDGANLDEACALGDWLLAHRVDRTRWRHSAWGYHFDWAARAFFVPVGTPNAISTCYVARALYALGIATGEARFTDVAIDAGHFLDSLYLPHQGSGYFAYIPGERAFVHNANLWSAAFVAETGVRVRDTSMRERAMSAARLTASMQREDGAWAYGLRDHHRFVDGFHTGYNLEALQRLQRTCGTQVFAESIDLGLAYYRDTFFLSDGTVKYYEGTIWPLDMHSVAQALITLLTVSTSEADYALAVRVFERAVETLYMPAKGRFVYQRGARFTNRIDYLRWTQAWAFYSIALLANRARAANTADARLPEREII</sequence>
<dbReference type="SUPFAM" id="SSF48239">
    <property type="entry name" value="Terpenoid cyclases/Protein prenyltransferases"/>
    <property type="match status" value="1"/>
</dbReference>
<evidence type="ECO:0000313" key="2">
    <source>
        <dbReference type="Proteomes" id="UP000004814"/>
    </source>
</evidence>
<evidence type="ECO:0008006" key="3">
    <source>
        <dbReference type="Google" id="ProtNLM"/>
    </source>
</evidence>
<protein>
    <recommendedName>
        <fullName evidence="3">Aspartate-semialdehyde dehydrogenase</fullName>
    </recommendedName>
</protein>
<dbReference type="RefSeq" id="WP_006758784.1">
    <property type="nucleotide sequence ID" value="NZ_ABLK01000079.1"/>
</dbReference>
<dbReference type="Gene3D" id="1.50.10.20">
    <property type="match status" value="1"/>
</dbReference>
<dbReference type="InterPro" id="IPR008930">
    <property type="entry name" value="Terpenoid_cyclase/PrenylTrfase"/>
</dbReference>
<dbReference type="AlphaFoldDB" id="B1T4Z1"/>
<accession>B1T4Z1</accession>
<name>B1T4Z1_9BURK</name>